<protein>
    <submittedName>
        <fullName evidence="1">Uncharacterized protein</fullName>
    </submittedName>
</protein>
<reference evidence="1 2" key="1">
    <citation type="journal article" date="2019" name="Sci. Rep.">
        <title>Orb-weaving spider Araneus ventricosus genome elucidates the spidroin gene catalogue.</title>
        <authorList>
            <person name="Kono N."/>
            <person name="Nakamura H."/>
            <person name="Ohtoshi R."/>
            <person name="Moran D.A.P."/>
            <person name="Shinohara A."/>
            <person name="Yoshida Y."/>
            <person name="Fujiwara M."/>
            <person name="Mori M."/>
            <person name="Tomita M."/>
            <person name="Arakawa K."/>
        </authorList>
    </citation>
    <scope>NUCLEOTIDE SEQUENCE [LARGE SCALE GENOMIC DNA]</scope>
</reference>
<comment type="caution">
    <text evidence="1">The sequence shown here is derived from an EMBL/GenBank/DDBJ whole genome shotgun (WGS) entry which is preliminary data.</text>
</comment>
<accession>A0A4Y2NR90</accession>
<dbReference type="AlphaFoldDB" id="A0A4Y2NR90"/>
<dbReference type="Proteomes" id="UP000499080">
    <property type="component" value="Unassembled WGS sequence"/>
</dbReference>
<dbReference type="EMBL" id="BGPR01009519">
    <property type="protein sequence ID" value="GBN40557.1"/>
    <property type="molecule type" value="Genomic_DNA"/>
</dbReference>
<gene>
    <name evidence="1" type="ORF">AVEN_189824_1</name>
</gene>
<proteinExistence type="predicted"/>
<organism evidence="1 2">
    <name type="scientific">Araneus ventricosus</name>
    <name type="common">Orbweaver spider</name>
    <name type="synonym">Epeira ventricosa</name>
    <dbReference type="NCBI Taxonomy" id="182803"/>
    <lineage>
        <taxon>Eukaryota</taxon>
        <taxon>Metazoa</taxon>
        <taxon>Ecdysozoa</taxon>
        <taxon>Arthropoda</taxon>
        <taxon>Chelicerata</taxon>
        <taxon>Arachnida</taxon>
        <taxon>Araneae</taxon>
        <taxon>Araneomorphae</taxon>
        <taxon>Entelegynae</taxon>
        <taxon>Araneoidea</taxon>
        <taxon>Araneidae</taxon>
        <taxon>Araneus</taxon>
    </lineage>
</organism>
<evidence type="ECO:0000313" key="2">
    <source>
        <dbReference type="Proteomes" id="UP000499080"/>
    </source>
</evidence>
<keyword evidence="2" id="KW-1185">Reference proteome</keyword>
<name>A0A4Y2NR90_ARAVE</name>
<sequence length="98" mass="11222">MQLMLKISSLVELPAWRFPKHGIEPRFSEDSYGRHFPIQKKLSCIGIKSTHSQFLSSGTPDPLVREDPPFPFIVNCSCIGIKSQTLLPQFLSCTWMLW</sequence>
<evidence type="ECO:0000313" key="1">
    <source>
        <dbReference type="EMBL" id="GBN40557.1"/>
    </source>
</evidence>